<name>A0A9D1JNY9_9BACT</name>
<accession>A0A9D1JNY9</accession>
<dbReference type="Pfam" id="PF13443">
    <property type="entry name" value="HTH_26"/>
    <property type="match status" value="1"/>
</dbReference>
<evidence type="ECO:0000259" key="1">
    <source>
        <dbReference type="Pfam" id="PF13443"/>
    </source>
</evidence>
<dbReference type="InterPro" id="IPR001387">
    <property type="entry name" value="Cro/C1-type_HTH"/>
</dbReference>
<gene>
    <name evidence="2" type="ORF">IAC10_12780</name>
</gene>
<dbReference type="SUPFAM" id="SSF47413">
    <property type="entry name" value="lambda repressor-like DNA-binding domains"/>
    <property type="match status" value="1"/>
</dbReference>
<sequence>MISYSKLWKRLIDLKMKKSELKEMTGMGSTTMTKLNNDEPVSMDVMIKICLALKCNIGDVMDVIYE</sequence>
<organism evidence="2 3">
    <name type="scientific">Candidatus Scatousia excrementigallinarum</name>
    <dbReference type="NCBI Taxonomy" id="2840935"/>
    <lineage>
        <taxon>Bacteria</taxon>
        <taxon>Candidatus Scatousia</taxon>
    </lineage>
</organism>
<comment type="caution">
    <text evidence="2">The sequence shown here is derived from an EMBL/GenBank/DDBJ whole genome shotgun (WGS) entry which is preliminary data.</text>
</comment>
<reference evidence="2" key="1">
    <citation type="submission" date="2020-10" db="EMBL/GenBank/DDBJ databases">
        <authorList>
            <person name="Gilroy R."/>
        </authorList>
    </citation>
    <scope>NUCLEOTIDE SEQUENCE</scope>
    <source>
        <strain evidence="2">6276</strain>
    </source>
</reference>
<proteinExistence type="predicted"/>
<evidence type="ECO:0000313" key="2">
    <source>
        <dbReference type="EMBL" id="HIS37473.1"/>
    </source>
</evidence>
<evidence type="ECO:0000313" key="3">
    <source>
        <dbReference type="Proteomes" id="UP000823928"/>
    </source>
</evidence>
<dbReference type="GO" id="GO:0003677">
    <property type="term" value="F:DNA binding"/>
    <property type="evidence" value="ECO:0007669"/>
    <property type="project" value="InterPro"/>
</dbReference>
<feature type="domain" description="HTH cro/C1-type" evidence="1">
    <location>
        <begin position="6"/>
        <end position="64"/>
    </location>
</feature>
<protein>
    <submittedName>
        <fullName evidence="2">Helix-turn-helix transcriptional regulator</fullName>
    </submittedName>
</protein>
<dbReference type="AlphaFoldDB" id="A0A9D1JNY9"/>
<dbReference type="InterPro" id="IPR010982">
    <property type="entry name" value="Lambda_DNA-bd_dom_sf"/>
</dbReference>
<dbReference type="EMBL" id="DVIU01000262">
    <property type="protein sequence ID" value="HIS37473.1"/>
    <property type="molecule type" value="Genomic_DNA"/>
</dbReference>
<reference evidence="2" key="2">
    <citation type="journal article" date="2021" name="PeerJ">
        <title>Extensive microbial diversity within the chicken gut microbiome revealed by metagenomics and culture.</title>
        <authorList>
            <person name="Gilroy R."/>
            <person name="Ravi A."/>
            <person name="Getino M."/>
            <person name="Pursley I."/>
            <person name="Horton D.L."/>
            <person name="Alikhan N.F."/>
            <person name="Baker D."/>
            <person name="Gharbi K."/>
            <person name="Hall N."/>
            <person name="Watson M."/>
            <person name="Adriaenssens E.M."/>
            <person name="Foster-Nyarko E."/>
            <person name="Jarju S."/>
            <person name="Secka A."/>
            <person name="Antonio M."/>
            <person name="Oren A."/>
            <person name="Chaudhuri R.R."/>
            <person name="La Ragione R."/>
            <person name="Hildebrand F."/>
            <person name="Pallen M.J."/>
        </authorList>
    </citation>
    <scope>NUCLEOTIDE SEQUENCE</scope>
    <source>
        <strain evidence="2">6276</strain>
    </source>
</reference>
<dbReference type="Proteomes" id="UP000823928">
    <property type="component" value="Unassembled WGS sequence"/>
</dbReference>